<sequence>KDNDNIIENLGNFTNLVNDWNKVVFGNIFDRKREVIRELDRVQQALEQGNSIHLPLKETDIRVEIENILNQEELLWF</sequence>
<name>A0A5J5WVH3_GOSBA</name>
<dbReference type="OrthoDB" id="1001832at2759"/>
<proteinExistence type="predicted"/>
<feature type="non-terminal residue" evidence="1">
    <location>
        <position position="1"/>
    </location>
</feature>
<organism evidence="1 2">
    <name type="scientific">Gossypium barbadense</name>
    <name type="common">Sea Island cotton</name>
    <name type="synonym">Hibiscus barbadensis</name>
    <dbReference type="NCBI Taxonomy" id="3634"/>
    <lineage>
        <taxon>Eukaryota</taxon>
        <taxon>Viridiplantae</taxon>
        <taxon>Streptophyta</taxon>
        <taxon>Embryophyta</taxon>
        <taxon>Tracheophyta</taxon>
        <taxon>Spermatophyta</taxon>
        <taxon>Magnoliopsida</taxon>
        <taxon>eudicotyledons</taxon>
        <taxon>Gunneridae</taxon>
        <taxon>Pentapetalae</taxon>
        <taxon>rosids</taxon>
        <taxon>malvids</taxon>
        <taxon>Malvales</taxon>
        <taxon>Malvaceae</taxon>
        <taxon>Malvoideae</taxon>
        <taxon>Gossypium</taxon>
    </lineage>
</organism>
<dbReference type="Proteomes" id="UP000327439">
    <property type="component" value="Chromosome A01"/>
</dbReference>
<protein>
    <submittedName>
        <fullName evidence="1">Uncharacterized protein</fullName>
    </submittedName>
</protein>
<evidence type="ECO:0000313" key="1">
    <source>
        <dbReference type="EMBL" id="KAB2095843.1"/>
    </source>
</evidence>
<dbReference type="EMBL" id="CM018202">
    <property type="protein sequence ID" value="KAB2095843.1"/>
    <property type="molecule type" value="Genomic_DNA"/>
</dbReference>
<gene>
    <name evidence="1" type="ORF">ES319_A01G067800v1</name>
</gene>
<reference evidence="2" key="1">
    <citation type="journal article" date="2020" name="Nat. Genet.">
        <title>Genomic diversifications of five Gossypium allopolyploid species and their impact on cotton improvement.</title>
        <authorList>
            <person name="Chen Z.J."/>
            <person name="Sreedasyam A."/>
            <person name="Ando A."/>
            <person name="Song Q."/>
            <person name="De Santiago L.M."/>
            <person name="Hulse-Kemp A.M."/>
            <person name="Ding M."/>
            <person name="Ye W."/>
            <person name="Kirkbride R.C."/>
            <person name="Jenkins J."/>
            <person name="Plott C."/>
            <person name="Lovell J."/>
            <person name="Lin Y.M."/>
            <person name="Vaughn R."/>
            <person name="Liu B."/>
            <person name="Simpson S."/>
            <person name="Scheffler B.E."/>
            <person name="Wen L."/>
            <person name="Saski C.A."/>
            <person name="Grover C.E."/>
            <person name="Hu G."/>
            <person name="Conover J.L."/>
            <person name="Carlson J.W."/>
            <person name="Shu S."/>
            <person name="Boston L.B."/>
            <person name="Williams M."/>
            <person name="Peterson D.G."/>
            <person name="McGee K."/>
            <person name="Jones D.C."/>
            <person name="Wendel J.F."/>
            <person name="Stelly D.M."/>
            <person name="Grimwood J."/>
            <person name="Schmutz J."/>
        </authorList>
    </citation>
    <scope>NUCLEOTIDE SEQUENCE [LARGE SCALE GENOMIC DNA]</scope>
    <source>
        <strain evidence="2">cv. 3-79</strain>
    </source>
</reference>
<accession>A0A5J5WVH3</accession>
<dbReference type="AlphaFoldDB" id="A0A5J5WVH3"/>
<keyword evidence="2" id="KW-1185">Reference proteome</keyword>
<evidence type="ECO:0000313" key="2">
    <source>
        <dbReference type="Proteomes" id="UP000327439"/>
    </source>
</evidence>